<keyword evidence="1" id="KW-0472">Membrane</keyword>
<organism evidence="2">
    <name type="scientific">Arundo donax</name>
    <name type="common">Giant reed</name>
    <name type="synonym">Donax arundinaceus</name>
    <dbReference type="NCBI Taxonomy" id="35708"/>
    <lineage>
        <taxon>Eukaryota</taxon>
        <taxon>Viridiplantae</taxon>
        <taxon>Streptophyta</taxon>
        <taxon>Embryophyta</taxon>
        <taxon>Tracheophyta</taxon>
        <taxon>Spermatophyta</taxon>
        <taxon>Magnoliopsida</taxon>
        <taxon>Liliopsida</taxon>
        <taxon>Poales</taxon>
        <taxon>Poaceae</taxon>
        <taxon>PACMAD clade</taxon>
        <taxon>Arundinoideae</taxon>
        <taxon>Arundineae</taxon>
        <taxon>Arundo</taxon>
    </lineage>
</organism>
<dbReference type="AlphaFoldDB" id="A0A0A9FA92"/>
<proteinExistence type="predicted"/>
<dbReference type="EMBL" id="GBRH01190835">
    <property type="protein sequence ID" value="JAE07061.1"/>
    <property type="molecule type" value="Transcribed_RNA"/>
</dbReference>
<keyword evidence="1" id="KW-0812">Transmembrane</keyword>
<reference evidence="2" key="1">
    <citation type="submission" date="2014-09" db="EMBL/GenBank/DDBJ databases">
        <authorList>
            <person name="Magalhaes I.L.F."/>
            <person name="Oliveira U."/>
            <person name="Santos F.R."/>
            <person name="Vidigal T.H.D.A."/>
            <person name="Brescovit A.D."/>
            <person name="Santos A.J."/>
        </authorList>
    </citation>
    <scope>NUCLEOTIDE SEQUENCE</scope>
    <source>
        <tissue evidence="2">Shoot tissue taken approximately 20 cm above the soil surface</tissue>
    </source>
</reference>
<name>A0A0A9FA92_ARUDO</name>
<keyword evidence="1" id="KW-1133">Transmembrane helix</keyword>
<evidence type="ECO:0000313" key="2">
    <source>
        <dbReference type="EMBL" id="JAE07061.1"/>
    </source>
</evidence>
<reference evidence="2" key="2">
    <citation type="journal article" date="2015" name="Data Brief">
        <title>Shoot transcriptome of the giant reed, Arundo donax.</title>
        <authorList>
            <person name="Barrero R.A."/>
            <person name="Guerrero F.D."/>
            <person name="Moolhuijzen P."/>
            <person name="Goolsby J.A."/>
            <person name="Tidwell J."/>
            <person name="Bellgard S.E."/>
            <person name="Bellgard M.I."/>
        </authorList>
    </citation>
    <scope>NUCLEOTIDE SEQUENCE</scope>
    <source>
        <tissue evidence="2">Shoot tissue taken approximately 20 cm above the soil surface</tissue>
    </source>
</reference>
<protein>
    <submittedName>
        <fullName evidence="2">Uncharacterized protein</fullName>
    </submittedName>
</protein>
<sequence>MTRLLRSYKFHLYFTLTCLRLKDFVVVVVFFSCLLLCVGSYGFYL</sequence>
<evidence type="ECO:0000256" key="1">
    <source>
        <dbReference type="SAM" id="Phobius"/>
    </source>
</evidence>
<feature type="transmembrane region" description="Helical" evidence="1">
    <location>
        <begin position="21"/>
        <end position="44"/>
    </location>
</feature>
<accession>A0A0A9FA92</accession>